<dbReference type="PROSITE" id="PS50850">
    <property type="entry name" value="MFS"/>
    <property type="match status" value="1"/>
</dbReference>
<organism evidence="9 10">
    <name type="scientific">Pseudomonas paralactis</name>
    <dbReference type="NCBI Taxonomy" id="1615673"/>
    <lineage>
        <taxon>Bacteria</taxon>
        <taxon>Pseudomonadati</taxon>
        <taxon>Pseudomonadota</taxon>
        <taxon>Gammaproteobacteria</taxon>
        <taxon>Pseudomonadales</taxon>
        <taxon>Pseudomonadaceae</taxon>
        <taxon>Pseudomonas</taxon>
    </lineage>
</organism>
<keyword evidence="2" id="KW-0813">Transport</keyword>
<evidence type="ECO:0000256" key="1">
    <source>
        <dbReference type="ARBA" id="ARBA00004651"/>
    </source>
</evidence>
<dbReference type="AlphaFoldDB" id="A0A0R3AC31"/>
<feature type="transmembrane region" description="Helical" evidence="7">
    <location>
        <begin position="101"/>
        <end position="126"/>
    </location>
</feature>
<protein>
    <submittedName>
        <fullName evidence="9">MFS transporter</fullName>
    </submittedName>
</protein>
<dbReference type="OrthoDB" id="6836481at2"/>
<dbReference type="Pfam" id="PF07690">
    <property type="entry name" value="MFS_1"/>
    <property type="match status" value="1"/>
</dbReference>
<dbReference type="RefSeq" id="WP_057704056.1">
    <property type="nucleotide sequence ID" value="NZ_JYLN01000010.1"/>
</dbReference>
<dbReference type="Proteomes" id="UP000050852">
    <property type="component" value="Unassembled WGS sequence"/>
</dbReference>
<evidence type="ECO:0000313" key="9">
    <source>
        <dbReference type="EMBL" id="KRP69645.1"/>
    </source>
</evidence>
<sequence>MSVDITKHSSKGLLFFLALSLTAALMNSSAPTPLYPFYQEHLQINAVDLTFIFGAYGVGVLLALTTLARIAGHVKDQRFLLLPAIALVLIGAWLCAECDSLWALCAARAISGLGAGIMTTAVNVTLVRFGPLDNGKLAATLATLAMILGLAFGPVLSGMALQLNLYPASLPFWSIMALVTIAALGVLALWPRRALQPHTAAHTAQASLSEGLRGIGRPFHLCAWSVFFSWSFTACVFVIGPGAAEQQLGLSDRGMFGYSMAVYLLIAGASQLYCKRLDAARALRSGLLAQCAAFLLLLTAFSVHSLTLAALALVIGGYAYGAIFVGSARLINQLAPANCHAKLVAYFYMTIYLFNAVPIPLGLLVDSMGLAPSVLAALVFFLGLGAVLAILAARVRLPHAHQPTG</sequence>
<feature type="transmembrane region" description="Helical" evidence="7">
    <location>
        <begin position="309"/>
        <end position="331"/>
    </location>
</feature>
<evidence type="ECO:0000259" key="8">
    <source>
        <dbReference type="PROSITE" id="PS50850"/>
    </source>
</evidence>
<feature type="domain" description="Major facilitator superfamily (MFS) profile" evidence="8">
    <location>
        <begin position="13"/>
        <end position="405"/>
    </location>
</feature>
<feature type="transmembrane region" description="Helical" evidence="7">
    <location>
        <begin position="138"/>
        <end position="160"/>
    </location>
</feature>
<feature type="transmembrane region" description="Helical" evidence="7">
    <location>
        <begin position="286"/>
        <end position="303"/>
    </location>
</feature>
<keyword evidence="6 7" id="KW-0472">Membrane</keyword>
<evidence type="ECO:0000256" key="4">
    <source>
        <dbReference type="ARBA" id="ARBA00022692"/>
    </source>
</evidence>
<feature type="transmembrane region" description="Helical" evidence="7">
    <location>
        <begin position="221"/>
        <end position="243"/>
    </location>
</feature>
<dbReference type="PATRIC" id="fig|1615673.3.peg.70"/>
<accession>A0A0R3AC31</accession>
<evidence type="ECO:0000256" key="2">
    <source>
        <dbReference type="ARBA" id="ARBA00022448"/>
    </source>
</evidence>
<dbReference type="InterPro" id="IPR011701">
    <property type="entry name" value="MFS"/>
</dbReference>
<dbReference type="GO" id="GO:0005886">
    <property type="term" value="C:plasma membrane"/>
    <property type="evidence" value="ECO:0007669"/>
    <property type="project" value="UniProtKB-SubCell"/>
</dbReference>
<gene>
    <name evidence="9" type="ORF">TX23_22370</name>
</gene>
<feature type="transmembrane region" description="Helical" evidence="7">
    <location>
        <begin position="370"/>
        <end position="393"/>
    </location>
</feature>
<dbReference type="GO" id="GO:0022857">
    <property type="term" value="F:transmembrane transporter activity"/>
    <property type="evidence" value="ECO:0007669"/>
    <property type="project" value="InterPro"/>
</dbReference>
<dbReference type="PANTHER" id="PTHR23517">
    <property type="entry name" value="RESISTANCE PROTEIN MDTM, PUTATIVE-RELATED-RELATED"/>
    <property type="match status" value="1"/>
</dbReference>
<evidence type="ECO:0000313" key="10">
    <source>
        <dbReference type="Proteomes" id="UP000050852"/>
    </source>
</evidence>
<comment type="subcellular location">
    <subcellularLocation>
        <location evidence="1">Cell membrane</location>
        <topology evidence="1">Multi-pass membrane protein</topology>
    </subcellularLocation>
</comment>
<evidence type="ECO:0000256" key="7">
    <source>
        <dbReference type="SAM" id="Phobius"/>
    </source>
</evidence>
<feature type="transmembrane region" description="Helical" evidence="7">
    <location>
        <begin position="255"/>
        <end position="274"/>
    </location>
</feature>
<evidence type="ECO:0000256" key="5">
    <source>
        <dbReference type="ARBA" id="ARBA00022989"/>
    </source>
</evidence>
<dbReference type="PANTHER" id="PTHR23517:SF13">
    <property type="entry name" value="MAJOR FACILITATOR SUPERFAMILY MFS_1"/>
    <property type="match status" value="1"/>
</dbReference>
<feature type="transmembrane region" description="Helical" evidence="7">
    <location>
        <begin position="343"/>
        <end position="364"/>
    </location>
</feature>
<dbReference type="Gene3D" id="1.20.1250.20">
    <property type="entry name" value="MFS general substrate transporter like domains"/>
    <property type="match status" value="1"/>
</dbReference>
<dbReference type="EMBL" id="JYLN01000010">
    <property type="protein sequence ID" value="KRP69645.1"/>
    <property type="molecule type" value="Genomic_DNA"/>
</dbReference>
<name>A0A0R3AC31_9PSED</name>
<reference evidence="9 10" key="1">
    <citation type="submission" date="2015-02" db="EMBL/GenBank/DDBJ databases">
        <title>Two Pseudomonas sp. nov., isolated from raw milk.</title>
        <authorList>
            <person name="Wenning M."/>
            <person name="von Neubeck M."/>
            <person name="Huptas C."/>
            <person name="Scherer S."/>
        </authorList>
    </citation>
    <scope>NUCLEOTIDE SEQUENCE [LARGE SCALE GENOMIC DNA]</scope>
    <source>
        <strain evidence="9 10">DSM 29164</strain>
    </source>
</reference>
<proteinExistence type="predicted"/>
<dbReference type="InterPro" id="IPR020846">
    <property type="entry name" value="MFS_dom"/>
</dbReference>
<feature type="transmembrane region" description="Helical" evidence="7">
    <location>
        <begin position="79"/>
        <end position="95"/>
    </location>
</feature>
<evidence type="ECO:0000256" key="6">
    <source>
        <dbReference type="ARBA" id="ARBA00023136"/>
    </source>
</evidence>
<dbReference type="InterPro" id="IPR050171">
    <property type="entry name" value="MFS_Transporters"/>
</dbReference>
<dbReference type="SUPFAM" id="SSF103473">
    <property type="entry name" value="MFS general substrate transporter"/>
    <property type="match status" value="1"/>
</dbReference>
<feature type="transmembrane region" description="Helical" evidence="7">
    <location>
        <begin position="46"/>
        <end position="67"/>
    </location>
</feature>
<keyword evidence="3" id="KW-1003">Cell membrane</keyword>
<keyword evidence="4 7" id="KW-0812">Transmembrane</keyword>
<feature type="transmembrane region" description="Helical" evidence="7">
    <location>
        <begin position="172"/>
        <end position="190"/>
    </location>
</feature>
<keyword evidence="5 7" id="KW-1133">Transmembrane helix</keyword>
<evidence type="ECO:0000256" key="3">
    <source>
        <dbReference type="ARBA" id="ARBA00022475"/>
    </source>
</evidence>
<comment type="caution">
    <text evidence="9">The sequence shown here is derived from an EMBL/GenBank/DDBJ whole genome shotgun (WGS) entry which is preliminary data.</text>
</comment>
<dbReference type="InterPro" id="IPR036259">
    <property type="entry name" value="MFS_trans_sf"/>
</dbReference>